<evidence type="ECO:0000313" key="1">
    <source>
        <dbReference type="EMBL" id="VDP63896.1"/>
    </source>
</evidence>
<organism evidence="1 2">
    <name type="scientific">Schistosoma mattheei</name>
    <dbReference type="NCBI Taxonomy" id="31246"/>
    <lineage>
        <taxon>Eukaryota</taxon>
        <taxon>Metazoa</taxon>
        <taxon>Spiralia</taxon>
        <taxon>Lophotrochozoa</taxon>
        <taxon>Platyhelminthes</taxon>
        <taxon>Trematoda</taxon>
        <taxon>Digenea</taxon>
        <taxon>Strigeidida</taxon>
        <taxon>Schistosomatoidea</taxon>
        <taxon>Schistosomatidae</taxon>
        <taxon>Schistosoma</taxon>
    </lineage>
</organism>
<gene>
    <name evidence="1" type="ORF">SMTD_LOCUS13592</name>
</gene>
<reference evidence="1 2" key="1">
    <citation type="submission" date="2018-11" db="EMBL/GenBank/DDBJ databases">
        <authorList>
            <consortium name="Pathogen Informatics"/>
        </authorList>
    </citation>
    <scope>NUCLEOTIDE SEQUENCE [LARGE SCALE GENOMIC DNA]</scope>
    <source>
        <strain>Denwood</strain>
        <strain evidence="2">Zambia</strain>
    </source>
</reference>
<dbReference type="Proteomes" id="UP000269396">
    <property type="component" value="Unassembled WGS sequence"/>
</dbReference>
<accession>A0A183PGV5</accession>
<evidence type="ECO:0000313" key="2">
    <source>
        <dbReference type="Proteomes" id="UP000269396"/>
    </source>
</evidence>
<protein>
    <submittedName>
        <fullName evidence="1">Uncharacterized protein</fullName>
    </submittedName>
</protein>
<sequence length="34" mass="4238">MLLFANLQMYTFVVFHCQYDFVQQEMMKANRQFD</sequence>
<keyword evidence="2" id="KW-1185">Reference proteome</keyword>
<dbReference type="EMBL" id="UZAL01033687">
    <property type="protein sequence ID" value="VDP63896.1"/>
    <property type="molecule type" value="Genomic_DNA"/>
</dbReference>
<proteinExistence type="predicted"/>
<dbReference type="AlphaFoldDB" id="A0A183PGV5"/>
<name>A0A183PGV5_9TREM</name>